<accession>A0A382UJV9</accession>
<proteinExistence type="predicted"/>
<dbReference type="EMBL" id="UINC01144546">
    <property type="protein sequence ID" value="SVD34125.1"/>
    <property type="molecule type" value="Genomic_DNA"/>
</dbReference>
<dbReference type="AlphaFoldDB" id="A0A382UJV9"/>
<gene>
    <name evidence="1" type="ORF">METZ01_LOCUS386979</name>
</gene>
<evidence type="ECO:0000313" key="1">
    <source>
        <dbReference type="EMBL" id="SVD34125.1"/>
    </source>
</evidence>
<sequence length="34" mass="3988">MNPKIYQHLPGRNRFQPGLIPVLSGQFILTFYLQ</sequence>
<reference evidence="1" key="1">
    <citation type="submission" date="2018-05" db="EMBL/GenBank/DDBJ databases">
        <authorList>
            <person name="Lanie J.A."/>
            <person name="Ng W.-L."/>
            <person name="Kazmierczak K.M."/>
            <person name="Andrzejewski T.M."/>
            <person name="Davidsen T.M."/>
            <person name="Wayne K.J."/>
            <person name="Tettelin H."/>
            <person name="Glass J.I."/>
            <person name="Rusch D."/>
            <person name="Podicherti R."/>
            <person name="Tsui H.-C.T."/>
            <person name="Winkler M.E."/>
        </authorList>
    </citation>
    <scope>NUCLEOTIDE SEQUENCE</scope>
</reference>
<protein>
    <submittedName>
        <fullName evidence="1">Uncharacterized protein</fullName>
    </submittedName>
</protein>
<organism evidence="1">
    <name type="scientific">marine metagenome</name>
    <dbReference type="NCBI Taxonomy" id="408172"/>
    <lineage>
        <taxon>unclassified sequences</taxon>
        <taxon>metagenomes</taxon>
        <taxon>ecological metagenomes</taxon>
    </lineage>
</organism>
<name>A0A382UJV9_9ZZZZ</name>